<protein>
    <recommendedName>
        <fullName evidence="2">DUF4283 domain-containing protein</fullName>
    </recommendedName>
</protein>
<reference evidence="1" key="2">
    <citation type="journal article" date="2024" name="Plant">
        <title>Genomic evolution and insights into agronomic trait innovations of Sesamum species.</title>
        <authorList>
            <person name="Miao H."/>
            <person name="Wang L."/>
            <person name="Qu L."/>
            <person name="Liu H."/>
            <person name="Sun Y."/>
            <person name="Le M."/>
            <person name="Wang Q."/>
            <person name="Wei S."/>
            <person name="Zheng Y."/>
            <person name="Lin W."/>
            <person name="Duan Y."/>
            <person name="Cao H."/>
            <person name="Xiong S."/>
            <person name="Wang X."/>
            <person name="Wei L."/>
            <person name="Li C."/>
            <person name="Ma Q."/>
            <person name="Ju M."/>
            <person name="Zhao R."/>
            <person name="Li G."/>
            <person name="Mu C."/>
            <person name="Tian Q."/>
            <person name="Mei H."/>
            <person name="Zhang T."/>
            <person name="Gao T."/>
            <person name="Zhang H."/>
        </authorList>
    </citation>
    <scope>NUCLEOTIDE SEQUENCE</scope>
    <source>
        <strain evidence="1">KEN1</strain>
    </source>
</reference>
<organism evidence="1">
    <name type="scientific">Sesamum latifolium</name>
    <dbReference type="NCBI Taxonomy" id="2727402"/>
    <lineage>
        <taxon>Eukaryota</taxon>
        <taxon>Viridiplantae</taxon>
        <taxon>Streptophyta</taxon>
        <taxon>Embryophyta</taxon>
        <taxon>Tracheophyta</taxon>
        <taxon>Spermatophyta</taxon>
        <taxon>Magnoliopsida</taxon>
        <taxon>eudicotyledons</taxon>
        <taxon>Gunneridae</taxon>
        <taxon>Pentapetalae</taxon>
        <taxon>asterids</taxon>
        <taxon>lamiids</taxon>
        <taxon>Lamiales</taxon>
        <taxon>Pedaliaceae</taxon>
        <taxon>Sesamum</taxon>
    </lineage>
</organism>
<dbReference type="AlphaFoldDB" id="A0AAW2U578"/>
<evidence type="ECO:0000313" key="1">
    <source>
        <dbReference type="EMBL" id="KAL0411968.1"/>
    </source>
</evidence>
<comment type="caution">
    <text evidence="1">The sequence shown here is derived from an EMBL/GenBank/DDBJ whole genome shotgun (WGS) entry which is preliminary data.</text>
</comment>
<dbReference type="EMBL" id="JACGWN010000013">
    <property type="protein sequence ID" value="KAL0411968.1"/>
    <property type="molecule type" value="Genomic_DNA"/>
</dbReference>
<evidence type="ECO:0008006" key="2">
    <source>
        <dbReference type="Google" id="ProtNLM"/>
    </source>
</evidence>
<sequence>MPDYFEFKEDDISVTLVWAILESLPLECWHLNALGKIGSRLNMPIAMDSLTMTMECVSYVCILVEVDVSKKLVDQVEFILPNGMTRKQRVVYEFMSKFCSECHHFGHLKDSYHGTQPPTAATAATVKTVAPNKTQNSKWTVVQCRNKNQKQLLQQNSPAAVSDE</sequence>
<dbReference type="InterPro" id="IPR040256">
    <property type="entry name" value="At4g02000-like"/>
</dbReference>
<name>A0AAW2U578_9LAMI</name>
<gene>
    <name evidence="1" type="ORF">Slati_3786500</name>
</gene>
<reference evidence="1" key="1">
    <citation type="submission" date="2020-06" db="EMBL/GenBank/DDBJ databases">
        <authorList>
            <person name="Li T."/>
            <person name="Hu X."/>
            <person name="Zhang T."/>
            <person name="Song X."/>
            <person name="Zhang H."/>
            <person name="Dai N."/>
            <person name="Sheng W."/>
            <person name="Hou X."/>
            <person name="Wei L."/>
        </authorList>
    </citation>
    <scope>NUCLEOTIDE SEQUENCE</scope>
    <source>
        <strain evidence="1">KEN1</strain>
        <tissue evidence="1">Leaf</tissue>
    </source>
</reference>
<proteinExistence type="predicted"/>
<dbReference type="PANTHER" id="PTHR31286">
    <property type="entry name" value="GLYCINE-RICH CELL WALL STRUCTURAL PROTEIN 1.8-LIKE"/>
    <property type="match status" value="1"/>
</dbReference>
<dbReference type="PANTHER" id="PTHR31286:SF180">
    <property type="entry name" value="OS10G0362600 PROTEIN"/>
    <property type="match status" value="1"/>
</dbReference>
<accession>A0AAW2U578</accession>